<evidence type="ECO:0000313" key="4">
    <source>
        <dbReference type="Proteomes" id="UP000239415"/>
    </source>
</evidence>
<dbReference type="Proteomes" id="UP000239415">
    <property type="component" value="Unassembled WGS sequence"/>
</dbReference>
<dbReference type="PANTHER" id="PTHR42760">
    <property type="entry name" value="SHORT-CHAIN DEHYDROGENASES/REDUCTASES FAMILY MEMBER"/>
    <property type="match status" value="1"/>
</dbReference>
<gene>
    <name evidence="3" type="ORF">CLV67_13185</name>
</gene>
<dbReference type="AlphaFoldDB" id="A0A2T0JV36"/>
<dbReference type="SUPFAM" id="SSF51735">
    <property type="entry name" value="NAD(P)-binding Rossmann-fold domains"/>
    <property type="match status" value="1"/>
</dbReference>
<dbReference type="InterPro" id="IPR020904">
    <property type="entry name" value="Sc_DH/Rdtase_CS"/>
</dbReference>
<keyword evidence="4" id="KW-1185">Reference proteome</keyword>
<comment type="caution">
    <text evidence="3">The sequence shown here is derived from an EMBL/GenBank/DDBJ whole genome shotgun (WGS) entry which is preliminary data.</text>
</comment>
<dbReference type="PROSITE" id="PS00061">
    <property type="entry name" value="ADH_SHORT"/>
    <property type="match status" value="1"/>
</dbReference>
<dbReference type="InterPro" id="IPR036291">
    <property type="entry name" value="NAD(P)-bd_dom_sf"/>
</dbReference>
<dbReference type="GO" id="GO:0016616">
    <property type="term" value="F:oxidoreductase activity, acting on the CH-OH group of donors, NAD or NADP as acceptor"/>
    <property type="evidence" value="ECO:0007669"/>
    <property type="project" value="TreeGrafter"/>
</dbReference>
<dbReference type="Gene3D" id="3.40.50.720">
    <property type="entry name" value="NAD(P)-binding Rossmann-like Domain"/>
    <property type="match status" value="1"/>
</dbReference>
<dbReference type="CDD" id="cd05233">
    <property type="entry name" value="SDR_c"/>
    <property type="match status" value="1"/>
</dbReference>
<evidence type="ECO:0000313" key="3">
    <source>
        <dbReference type="EMBL" id="PRX11509.1"/>
    </source>
</evidence>
<proteinExistence type="inferred from homology"/>
<comment type="similarity">
    <text evidence="1">Belongs to the short-chain dehydrogenases/reductases (SDR) family.</text>
</comment>
<organism evidence="3 4">
    <name type="scientific">Actinoplanes italicus</name>
    <dbReference type="NCBI Taxonomy" id="113567"/>
    <lineage>
        <taxon>Bacteria</taxon>
        <taxon>Bacillati</taxon>
        <taxon>Actinomycetota</taxon>
        <taxon>Actinomycetes</taxon>
        <taxon>Micromonosporales</taxon>
        <taxon>Micromonosporaceae</taxon>
        <taxon>Actinoplanes</taxon>
    </lineage>
</organism>
<dbReference type="EMBL" id="PVMZ01000031">
    <property type="protein sequence ID" value="PRX11509.1"/>
    <property type="molecule type" value="Genomic_DNA"/>
</dbReference>
<reference evidence="3 4" key="1">
    <citation type="submission" date="2018-03" db="EMBL/GenBank/DDBJ databases">
        <title>Genomic Encyclopedia of Archaeal and Bacterial Type Strains, Phase II (KMG-II): from individual species to whole genera.</title>
        <authorList>
            <person name="Goeker M."/>
        </authorList>
    </citation>
    <scope>NUCLEOTIDE SEQUENCE [LARGE SCALE GENOMIC DNA]</scope>
    <source>
        <strain evidence="3 4">DSM 43146</strain>
    </source>
</reference>
<name>A0A2T0JV36_9ACTN</name>
<sequence length="248" mass="25329">MTNDGRLALVTGAAGDIGRSLCHKLVARGFRVVGWDIVPAVDGVPVAGWQTVDLSGDTVPTRAAGALAGLGPLTAVFHVVGGSDTAELGVEDLTKVPLDAFRRTIGLNLISAFAVIQATIDEVRRAGGDRSYTLVSSTNALGGYRAPGYSAAKAGLHGMVRALAGPLGVDGIRINAVALGTTRTANFVRLAEELGRQADFGRIGAKIPRGRVLSPDEAADSLISIGVDNPAVSGTVLVADAAQSLTRP</sequence>
<dbReference type="PANTHER" id="PTHR42760:SF133">
    <property type="entry name" value="3-OXOACYL-[ACYL-CARRIER-PROTEIN] REDUCTASE"/>
    <property type="match status" value="1"/>
</dbReference>
<evidence type="ECO:0000256" key="2">
    <source>
        <dbReference type="ARBA" id="ARBA00023002"/>
    </source>
</evidence>
<protein>
    <submittedName>
        <fullName evidence="3">3-oxoacyl-[acyl-carrier protein] reductase</fullName>
    </submittedName>
</protein>
<dbReference type="OrthoDB" id="3463162at2"/>
<dbReference type="RefSeq" id="WP_106330225.1">
    <property type="nucleotide sequence ID" value="NZ_BOMO01000127.1"/>
</dbReference>
<dbReference type="Pfam" id="PF13561">
    <property type="entry name" value="adh_short_C2"/>
    <property type="match status" value="1"/>
</dbReference>
<accession>A0A2T0JV36</accession>
<dbReference type="PRINTS" id="PR00081">
    <property type="entry name" value="GDHRDH"/>
</dbReference>
<dbReference type="InterPro" id="IPR002347">
    <property type="entry name" value="SDR_fam"/>
</dbReference>
<evidence type="ECO:0000256" key="1">
    <source>
        <dbReference type="ARBA" id="ARBA00006484"/>
    </source>
</evidence>
<keyword evidence="2" id="KW-0560">Oxidoreductase</keyword>